<dbReference type="VEuPathDB" id="TriTrypDB:Lsey_0056_0020"/>
<dbReference type="InterPro" id="IPR011009">
    <property type="entry name" value="Kinase-like_dom_sf"/>
</dbReference>
<evidence type="ECO:0000256" key="2">
    <source>
        <dbReference type="ARBA" id="ARBA00022679"/>
    </source>
</evidence>
<sequence>MNRADLGIHACHDRAWKWSPQSHLSKKTYLNEVLPRLFLLFPFYNASSTFSRKYNLGGRVNARQLGVDFYSQELKAAALYPPAAQPRGTIQCILGVGAGGIVLLAEQYIVGQRNAIHHHSDSSFTVTDASPLLASVSLPPWNTSSRNSENNIVTSSTSSGAIFHHDGCHVAVAKFALKFIPLEGASRYTIEHCLREVQVLRCCNFFSIMKVYRSYVTVRSEVTGVEETIDMRDGISARSDITAVAMELEYLNCGDLRAELETRASQRPRRFFSQRNILLIFVQLVMALHYLHNRHNTLHRDIKAANVILSSNGLVKLADFGFSKPYQVPDGVRTACMGSFCGTPQYMAPEVWSAEPYGEKADMFSLGVLLFEMMEMRRPFSGPSIESIRRSILNCQKKPPHFENDMYCWVLRVLVMRLLDNDPSQRPSALQILAMPLMRETIGTLLGIVYRSTVSLTSSGDDTNKSGVALNAALESDGGGVLSTSPRPPLHTTSRTSSRTSSSKAFSISGQDRGAILADVRGVVDDIVSYLVQPGRAPTTRSSSQFTTSNVSGSLPPLVIPSSVSHDVPVAPSPSSTTAARRDDVLTTVMSGPLLKESSKGEWKRRYLQLVRRDLKSHSPSTALAVQCSSTTSTSYELHLSASQSSREQGGHMKVQQLNGYIDCYPMGMDEYNGFALQSDNGSSLRFICKTSEEQGEWVDALLTSISRQRCLV</sequence>
<feature type="domain" description="Protein kinase" evidence="8">
    <location>
        <begin position="88"/>
        <end position="438"/>
    </location>
</feature>
<dbReference type="EMBL" id="LJSK01000056">
    <property type="protein sequence ID" value="KPI88263.1"/>
    <property type="molecule type" value="Genomic_DNA"/>
</dbReference>
<dbReference type="PROSITE" id="PS50011">
    <property type="entry name" value="PROTEIN_KINASE_DOM"/>
    <property type="match status" value="1"/>
</dbReference>
<evidence type="ECO:0000313" key="9">
    <source>
        <dbReference type="EMBL" id="KPI88263.1"/>
    </source>
</evidence>
<dbReference type="AlphaFoldDB" id="A0A0N1I5W3"/>
<name>A0A0N1I5W3_LEPSE</name>
<evidence type="ECO:0000256" key="3">
    <source>
        <dbReference type="ARBA" id="ARBA00022741"/>
    </source>
</evidence>
<dbReference type="InterPro" id="IPR001849">
    <property type="entry name" value="PH_domain"/>
</dbReference>
<dbReference type="GO" id="GO:0005524">
    <property type="term" value="F:ATP binding"/>
    <property type="evidence" value="ECO:0007669"/>
    <property type="project" value="UniProtKB-KW"/>
</dbReference>
<keyword evidence="3" id="KW-0547">Nucleotide-binding</keyword>
<dbReference type="PROSITE" id="PS50003">
    <property type="entry name" value="PH_DOMAIN"/>
    <property type="match status" value="1"/>
</dbReference>
<dbReference type="OMA" id="FEMMEMR"/>
<keyword evidence="4 9" id="KW-0418">Kinase</keyword>
<gene>
    <name evidence="9" type="ORF">ABL78_2625</name>
</gene>
<dbReference type="PANTHER" id="PTHR43671:SF13">
    <property type="entry name" value="SERINE_THREONINE-PROTEIN KINASE NEK2"/>
    <property type="match status" value="1"/>
</dbReference>
<feature type="region of interest" description="Disordered" evidence="6">
    <location>
        <begin position="477"/>
        <end position="506"/>
    </location>
</feature>
<dbReference type="GO" id="GO:0004674">
    <property type="term" value="F:protein serine/threonine kinase activity"/>
    <property type="evidence" value="ECO:0007669"/>
    <property type="project" value="UniProtKB-EC"/>
</dbReference>
<keyword evidence="5" id="KW-0067">ATP-binding</keyword>
<dbReference type="InterPro" id="IPR000719">
    <property type="entry name" value="Prot_kinase_dom"/>
</dbReference>
<evidence type="ECO:0000256" key="1">
    <source>
        <dbReference type="ARBA" id="ARBA00012513"/>
    </source>
</evidence>
<evidence type="ECO:0000256" key="4">
    <source>
        <dbReference type="ARBA" id="ARBA00022777"/>
    </source>
</evidence>
<accession>A0A0N1I5W3</accession>
<dbReference type="InterPro" id="IPR050660">
    <property type="entry name" value="NEK_Ser/Thr_kinase"/>
</dbReference>
<evidence type="ECO:0000313" key="10">
    <source>
        <dbReference type="Proteomes" id="UP000038009"/>
    </source>
</evidence>
<dbReference type="OrthoDB" id="248923at2759"/>
<evidence type="ECO:0000256" key="5">
    <source>
        <dbReference type="ARBA" id="ARBA00022840"/>
    </source>
</evidence>
<feature type="compositionally biased region" description="Low complexity" evidence="6">
    <location>
        <begin position="490"/>
        <end position="503"/>
    </location>
</feature>
<dbReference type="InterPro" id="IPR011993">
    <property type="entry name" value="PH-like_dom_sf"/>
</dbReference>
<protein>
    <recommendedName>
        <fullName evidence="1">non-specific serine/threonine protein kinase</fullName>
        <ecNumber evidence="1">2.7.11.1</ecNumber>
    </recommendedName>
</protein>
<dbReference type="SMART" id="SM00220">
    <property type="entry name" value="S_TKc"/>
    <property type="match status" value="1"/>
</dbReference>
<dbReference type="Pfam" id="PF00069">
    <property type="entry name" value="Pkinase"/>
    <property type="match status" value="1"/>
</dbReference>
<dbReference type="PANTHER" id="PTHR43671">
    <property type="entry name" value="SERINE/THREONINE-PROTEIN KINASE NEK"/>
    <property type="match status" value="1"/>
</dbReference>
<evidence type="ECO:0000259" key="7">
    <source>
        <dbReference type="PROSITE" id="PS50003"/>
    </source>
</evidence>
<dbReference type="SUPFAM" id="SSF56112">
    <property type="entry name" value="Protein kinase-like (PK-like)"/>
    <property type="match status" value="1"/>
</dbReference>
<dbReference type="Gene3D" id="2.30.29.30">
    <property type="entry name" value="Pleckstrin-homology domain (PH domain)/Phosphotyrosine-binding domain (PTB)"/>
    <property type="match status" value="1"/>
</dbReference>
<organism evidence="9 10">
    <name type="scientific">Leptomonas seymouri</name>
    <dbReference type="NCBI Taxonomy" id="5684"/>
    <lineage>
        <taxon>Eukaryota</taxon>
        <taxon>Discoba</taxon>
        <taxon>Euglenozoa</taxon>
        <taxon>Kinetoplastea</taxon>
        <taxon>Metakinetoplastina</taxon>
        <taxon>Trypanosomatida</taxon>
        <taxon>Trypanosomatidae</taxon>
        <taxon>Leishmaniinae</taxon>
        <taxon>Leptomonas</taxon>
    </lineage>
</organism>
<feature type="domain" description="PH" evidence="7">
    <location>
        <begin position="587"/>
        <end position="707"/>
    </location>
</feature>
<evidence type="ECO:0000256" key="6">
    <source>
        <dbReference type="SAM" id="MobiDB-lite"/>
    </source>
</evidence>
<dbReference type="EC" id="2.7.11.1" evidence="1"/>
<dbReference type="SUPFAM" id="SSF50729">
    <property type="entry name" value="PH domain-like"/>
    <property type="match status" value="1"/>
</dbReference>
<comment type="caution">
    <text evidence="9">The sequence shown here is derived from an EMBL/GenBank/DDBJ whole genome shotgun (WGS) entry which is preliminary data.</text>
</comment>
<proteinExistence type="predicted"/>
<dbReference type="Gene3D" id="1.10.510.10">
    <property type="entry name" value="Transferase(Phosphotransferase) domain 1"/>
    <property type="match status" value="1"/>
</dbReference>
<evidence type="ECO:0000259" key="8">
    <source>
        <dbReference type="PROSITE" id="PS50011"/>
    </source>
</evidence>
<dbReference type="SMART" id="SM00233">
    <property type="entry name" value="PH"/>
    <property type="match status" value="1"/>
</dbReference>
<keyword evidence="2" id="KW-0808">Transferase</keyword>
<keyword evidence="10" id="KW-1185">Reference proteome</keyword>
<reference evidence="9 10" key="1">
    <citation type="journal article" date="2015" name="PLoS Pathog.">
        <title>Leptomonas seymouri: Adaptations to the Dixenous Life Cycle Analyzed by Genome Sequencing, Transcriptome Profiling and Co-infection with Leishmania donovani.</title>
        <authorList>
            <person name="Kraeva N."/>
            <person name="Butenko A."/>
            <person name="Hlavacova J."/>
            <person name="Kostygov A."/>
            <person name="Myskova J."/>
            <person name="Grybchuk D."/>
            <person name="Lestinova T."/>
            <person name="Votypka J."/>
            <person name="Volf P."/>
            <person name="Opperdoes F."/>
            <person name="Flegontov P."/>
            <person name="Lukes J."/>
            <person name="Yurchenko V."/>
        </authorList>
    </citation>
    <scope>NUCLEOTIDE SEQUENCE [LARGE SCALE GENOMIC DNA]</scope>
    <source>
        <strain evidence="9 10">ATCC 30220</strain>
    </source>
</reference>
<dbReference type="Proteomes" id="UP000038009">
    <property type="component" value="Unassembled WGS sequence"/>
</dbReference>